<dbReference type="SUPFAM" id="SSF56752">
    <property type="entry name" value="D-aminoacid aminotransferase-like PLP-dependent enzymes"/>
    <property type="match status" value="1"/>
</dbReference>
<dbReference type="Gene3D" id="3.30.470.10">
    <property type="match status" value="1"/>
</dbReference>
<dbReference type="PANTHER" id="PTHR42743">
    <property type="entry name" value="AMINO-ACID AMINOTRANSFERASE"/>
    <property type="match status" value="1"/>
</dbReference>
<evidence type="ECO:0000313" key="4">
    <source>
        <dbReference type="Proteomes" id="UP001203284"/>
    </source>
</evidence>
<dbReference type="InterPro" id="IPR036038">
    <property type="entry name" value="Aminotransferase-like"/>
</dbReference>
<dbReference type="InterPro" id="IPR043131">
    <property type="entry name" value="BCAT-like_N"/>
</dbReference>
<dbReference type="RefSeq" id="WP_247028273.1">
    <property type="nucleotide sequence ID" value="NZ_JALKCH010000004.1"/>
</dbReference>
<dbReference type="InterPro" id="IPR050571">
    <property type="entry name" value="Class-IV_PLP-Dep_Aminotrnsfr"/>
</dbReference>
<dbReference type="EMBL" id="JALKCH010000004">
    <property type="protein sequence ID" value="MCK0196836.1"/>
    <property type="molecule type" value="Genomic_DNA"/>
</dbReference>
<keyword evidence="3" id="KW-0808">Transferase</keyword>
<protein>
    <recommendedName>
        <fullName evidence="2">Probable branched-chain-amino-acid aminotransferase</fullName>
    </recommendedName>
</protein>
<evidence type="ECO:0000256" key="2">
    <source>
        <dbReference type="ARBA" id="ARBA00014472"/>
    </source>
</evidence>
<dbReference type="Gene3D" id="3.20.10.10">
    <property type="entry name" value="D-amino Acid Aminotransferase, subunit A, domain 2"/>
    <property type="match status" value="1"/>
</dbReference>
<dbReference type="InterPro" id="IPR043132">
    <property type="entry name" value="BCAT-like_C"/>
</dbReference>
<comment type="caution">
    <text evidence="3">The sequence shown here is derived from an EMBL/GenBank/DDBJ whole genome shotgun (WGS) entry which is preliminary data.</text>
</comment>
<comment type="similarity">
    <text evidence="1">Belongs to the class-IV pyridoxal-phosphate-dependent aminotransferase family.</text>
</comment>
<organism evidence="3 4">
    <name type="scientific">Ancylobacter crimeensis</name>
    <dbReference type="NCBI Taxonomy" id="2579147"/>
    <lineage>
        <taxon>Bacteria</taxon>
        <taxon>Pseudomonadati</taxon>
        <taxon>Pseudomonadota</taxon>
        <taxon>Alphaproteobacteria</taxon>
        <taxon>Hyphomicrobiales</taxon>
        <taxon>Xanthobacteraceae</taxon>
        <taxon>Ancylobacter</taxon>
    </lineage>
</organism>
<dbReference type="InterPro" id="IPR001544">
    <property type="entry name" value="Aminotrans_IV"/>
</dbReference>
<sequence length="269" mass="28625">MSQPSTVSTQDRGFTLGDGVFDTALALGGVVMARARHVERLHNSAQAIGISIERNKIEVALDEAMTPAPQILRTTITRGIAGRGLWPNGDVVPTLVVGSAPWSPSLIGQPARLAIATGRRNSLSNITNLKTLNYLDHILAAREAAKAGVEDALMLNIGGRVACSTIANVFALKQSRLATPPLIEGCLPGVMRGILLETAPMLGFEPVETALTVEELMAADAVFLTNSVRFLRPVTAIDGQRTGTAPEATDRLLRHLLDLAEAECRVRLP</sequence>
<keyword evidence="4" id="KW-1185">Reference proteome</keyword>
<keyword evidence="3" id="KW-0032">Aminotransferase</keyword>
<dbReference type="PANTHER" id="PTHR42743:SF2">
    <property type="entry name" value="AMINODEOXYCHORISMATE LYASE"/>
    <property type="match status" value="1"/>
</dbReference>
<gene>
    <name evidence="3" type="ORF">MWN34_07900</name>
</gene>
<evidence type="ECO:0000256" key="1">
    <source>
        <dbReference type="ARBA" id="ARBA00009320"/>
    </source>
</evidence>
<dbReference type="Pfam" id="PF01063">
    <property type="entry name" value="Aminotran_4"/>
    <property type="match status" value="1"/>
</dbReference>
<reference evidence="3 4" key="1">
    <citation type="submission" date="2022-04" db="EMBL/GenBank/DDBJ databases">
        <authorList>
            <person name="Grouzdev D.S."/>
            <person name="Pantiukh K.S."/>
            <person name="Krutkina M.S."/>
        </authorList>
    </citation>
    <scope>NUCLEOTIDE SEQUENCE [LARGE SCALE GENOMIC DNA]</scope>
    <source>
        <strain evidence="3 4">6x-1</strain>
    </source>
</reference>
<name>A0ABT0DA52_9HYPH</name>
<accession>A0ABT0DA52</accession>
<dbReference type="Proteomes" id="UP001203284">
    <property type="component" value="Unassembled WGS sequence"/>
</dbReference>
<proteinExistence type="inferred from homology"/>
<evidence type="ECO:0000313" key="3">
    <source>
        <dbReference type="EMBL" id="MCK0196836.1"/>
    </source>
</evidence>
<dbReference type="GO" id="GO:0008483">
    <property type="term" value="F:transaminase activity"/>
    <property type="evidence" value="ECO:0007669"/>
    <property type="project" value="UniProtKB-KW"/>
</dbReference>